<keyword evidence="1" id="KW-0812">Transmembrane</keyword>
<keyword evidence="1" id="KW-0472">Membrane</keyword>
<dbReference type="Proteomes" id="UP000069205">
    <property type="component" value="Chromosome"/>
</dbReference>
<gene>
    <name evidence="2" type="ORF">NITMOv2_0097</name>
</gene>
<protein>
    <submittedName>
        <fullName evidence="2">Uncharacterized protein</fullName>
    </submittedName>
</protein>
<dbReference type="EMBL" id="CP011801">
    <property type="protein sequence ID" value="ALA56537.1"/>
    <property type="molecule type" value="Genomic_DNA"/>
</dbReference>
<evidence type="ECO:0000256" key="1">
    <source>
        <dbReference type="SAM" id="Phobius"/>
    </source>
</evidence>
<keyword evidence="3" id="KW-1185">Reference proteome</keyword>
<accession>A0A0K2G7G4</accession>
<dbReference type="STRING" id="42253.NITMOv2_0097"/>
<dbReference type="AlphaFoldDB" id="A0A0K2G7G4"/>
<dbReference type="KEGG" id="nmv:NITMOv2_0097"/>
<reference evidence="2 3" key="1">
    <citation type="journal article" date="2015" name="Proc. Natl. Acad. Sci. U.S.A.">
        <title>Expanded metabolic versatility of ubiquitous nitrite-oxidizing bacteria from the genus Nitrospira.</title>
        <authorList>
            <person name="Koch H."/>
            <person name="Lucker S."/>
            <person name="Albertsen M."/>
            <person name="Kitzinger K."/>
            <person name="Herbold C."/>
            <person name="Spieck E."/>
            <person name="Nielsen P.H."/>
            <person name="Wagner M."/>
            <person name="Daims H."/>
        </authorList>
    </citation>
    <scope>NUCLEOTIDE SEQUENCE [LARGE SCALE GENOMIC DNA]</scope>
    <source>
        <strain evidence="2 3">NSP M-1</strain>
    </source>
</reference>
<feature type="transmembrane region" description="Helical" evidence="1">
    <location>
        <begin position="24"/>
        <end position="41"/>
    </location>
</feature>
<evidence type="ECO:0000313" key="3">
    <source>
        <dbReference type="Proteomes" id="UP000069205"/>
    </source>
</evidence>
<evidence type="ECO:0000313" key="2">
    <source>
        <dbReference type="EMBL" id="ALA56537.1"/>
    </source>
</evidence>
<name>A0A0K2G7G4_NITMO</name>
<dbReference type="PATRIC" id="fig|42253.5.peg.96"/>
<organism evidence="2 3">
    <name type="scientific">Nitrospira moscoviensis</name>
    <dbReference type="NCBI Taxonomy" id="42253"/>
    <lineage>
        <taxon>Bacteria</taxon>
        <taxon>Pseudomonadati</taxon>
        <taxon>Nitrospirota</taxon>
        <taxon>Nitrospiria</taxon>
        <taxon>Nitrospirales</taxon>
        <taxon>Nitrospiraceae</taxon>
        <taxon>Nitrospira</taxon>
    </lineage>
</organism>
<proteinExistence type="predicted"/>
<sequence>MVRRRAVTGSFSRLTFESVLMPELYRIAIILLGIVGFVAFSRRLEESIVDFLGFHGHFRVVVRTGGGPIVPSGHLPVFMYTS</sequence>
<keyword evidence="1" id="KW-1133">Transmembrane helix</keyword>